<keyword evidence="2 3" id="KW-0040">ANK repeat</keyword>
<comment type="caution">
    <text evidence="5">The sequence shown here is derived from an EMBL/GenBank/DDBJ whole genome shotgun (WGS) entry which is preliminary data.</text>
</comment>
<feature type="compositionally biased region" description="Polar residues" evidence="4">
    <location>
        <begin position="389"/>
        <end position="400"/>
    </location>
</feature>
<feature type="region of interest" description="Disordered" evidence="4">
    <location>
        <begin position="294"/>
        <end position="313"/>
    </location>
</feature>
<keyword evidence="6" id="KW-1185">Reference proteome</keyword>
<keyword evidence="1" id="KW-0677">Repeat</keyword>
<evidence type="ECO:0000256" key="4">
    <source>
        <dbReference type="SAM" id="MobiDB-lite"/>
    </source>
</evidence>
<dbReference type="PROSITE" id="PS50088">
    <property type="entry name" value="ANK_REPEAT"/>
    <property type="match status" value="2"/>
</dbReference>
<proteinExistence type="predicted"/>
<dbReference type="eggNOG" id="KOG0504">
    <property type="taxonomic scope" value="Eukaryota"/>
</dbReference>
<reference evidence="5 6" key="1">
    <citation type="journal article" date="2012" name="Eukaryot. Cell">
        <title>Draft genome sequence of Wickerhamomyces ciferrii NRRL Y-1031 F-60-10.</title>
        <authorList>
            <person name="Schneider J."/>
            <person name="Andrea H."/>
            <person name="Blom J."/>
            <person name="Jaenicke S."/>
            <person name="Ruckert C."/>
            <person name="Schorsch C."/>
            <person name="Szczepanowski R."/>
            <person name="Farwick M."/>
            <person name="Goesmann A."/>
            <person name="Puhler A."/>
            <person name="Schaffer S."/>
            <person name="Tauch A."/>
            <person name="Kohler T."/>
            <person name="Brinkrolf K."/>
        </authorList>
    </citation>
    <scope>NUCLEOTIDE SEQUENCE [LARGE SCALE GENOMIC DNA]</scope>
    <source>
        <strain evidence="6">ATCC 14091 / BCRC 22168 / CBS 111 / JCM 3599 / NBRC 0793 / NRRL Y-1031 F-60-10</strain>
    </source>
</reference>
<evidence type="ECO:0000256" key="2">
    <source>
        <dbReference type="ARBA" id="ARBA00023043"/>
    </source>
</evidence>
<protein>
    <submittedName>
        <fullName evidence="5">Ankyrin-1</fullName>
    </submittedName>
</protein>
<accession>K0KGX2</accession>
<feature type="compositionally biased region" description="Low complexity" evidence="4">
    <location>
        <begin position="374"/>
        <end position="388"/>
    </location>
</feature>
<dbReference type="InterPro" id="IPR036770">
    <property type="entry name" value="Ankyrin_rpt-contain_sf"/>
</dbReference>
<feature type="repeat" description="ANK" evidence="3">
    <location>
        <begin position="107"/>
        <end position="139"/>
    </location>
</feature>
<gene>
    <name evidence="5" type="ORF">BN7_1770</name>
</gene>
<feature type="region of interest" description="Disordered" evidence="4">
    <location>
        <begin position="372"/>
        <end position="477"/>
    </location>
</feature>
<dbReference type="PANTHER" id="PTHR24198:SF165">
    <property type="entry name" value="ANKYRIN REPEAT-CONTAINING PROTEIN-RELATED"/>
    <property type="match status" value="1"/>
</dbReference>
<dbReference type="Pfam" id="PF13637">
    <property type="entry name" value="Ank_4"/>
    <property type="match status" value="1"/>
</dbReference>
<feature type="compositionally biased region" description="Polar residues" evidence="4">
    <location>
        <begin position="242"/>
        <end position="271"/>
    </location>
</feature>
<dbReference type="EMBL" id="CAIF01000039">
    <property type="protein sequence ID" value="CCH42226.1"/>
    <property type="molecule type" value="Genomic_DNA"/>
</dbReference>
<evidence type="ECO:0000313" key="5">
    <source>
        <dbReference type="EMBL" id="CCH42226.1"/>
    </source>
</evidence>
<organism evidence="5 6">
    <name type="scientific">Wickerhamomyces ciferrii (strain ATCC 14091 / BCRC 22168 / CBS 111 / JCM 3599 / NBRC 0793 / NRRL Y-1031 F-60-10)</name>
    <name type="common">Yeast</name>
    <name type="synonym">Pichia ciferrii</name>
    <dbReference type="NCBI Taxonomy" id="1206466"/>
    <lineage>
        <taxon>Eukaryota</taxon>
        <taxon>Fungi</taxon>
        <taxon>Dikarya</taxon>
        <taxon>Ascomycota</taxon>
        <taxon>Saccharomycotina</taxon>
        <taxon>Saccharomycetes</taxon>
        <taxon>Phaffomycetales</taxon>
        <taxon>Wickerhamomycetaceae</taxon>
        <taxon>Wickerhamomyces</taxon>
    </lineage>
</organism>
<dbReference type="SUPFAM" id="SSF48403">
    <property type="entry name" value="Ankyrin repeat"/>
    <property type="match status" value="1"/>
</dbReference>
<feature type="compositionally biased region" description="Low complexity" evidence="4">
    <location>
        <begin position="213"/>
        <end position="236"/>
    </location>
</feature>
<evidence type="ECO:0000313" key="6">
    <source>
        <dbReference type="Proteomes" id="UP000009328"/>
    </source>
</evidence>
<dbReference type="Gene3D" id="1.25.40.20">
    <property type="entry name" value="Ankyrin repeat-containing domain"/>
    <property type="match status" value="1"/>
</dbReference>
<name>K0KGX2_WICCF</name>
<dbReference type="PANTHER" id="PTHR24198">
    <property type="entry name" value="ANKYRIN REPEAT AND PROTEIN KINASE DOMAIN-CONTAINING PROTEIN"/>
    <property type="match status" value="1"/>
</dbReference>
<feature type="region of interest" description="Disordered" evidence="4">
    <location>
        <begin position="213"/>
        <end position="280"/>
    </location>
</feature>
<dbReference type="HOGENOM" id="CLU_477520_0_0_1"/>
<dbReference type="STRING" id="1206466.K0KGX2"/>
<dbReference type="PROSITE" id="PS50297">
    <property type="entry name" value="ANK_REP_REGION"/>
    <property type="match status" value="2"/>
</dbReference>
<dbReference type="Pfam" id="PF12796">
    <property type="entry name" value="Ank_2"/>
    <property type="match status" value="1"/>
</dbReference>
<dbReference type="InParanoid" id="K0KGX2"/>
<feature type="repeat" description="ANK" evidence="3">
    <location>
        <begin position="140"/>
        <end position="172"/>
    </location>
</feature>
<feature type="region of interest" description="Disordered" evidence="4">
    <location>
        <begin position="334"/>
        <end position="356"/>
    </location>
</feature>
<dbReference type="AlphaFoldDB" id="K0KGX2"/>
<dbReference type="Proteomes" id="UP000009328">
    <property type="component" value="Unassembled WGS sequence"/>
</dbReference>
<evidence type="ECO:0000256" key="3">
    <source>
        <dbReference type="PROSITE-ProRule" id="PRU00023"/>
    </source>
</evidence>
<sequence>MLEPQIRLRQAIKEGNLLVVKRLLKRFPDLLENIDSSNGWTSLHYAAFNGWYLICVHLISLGHDKNEVLKTFKQNTSVHLSLMNGHEQTTHLLLQHFPKILNLKGDEGLNPLHISCIKNHFKCVEMLLAIGADLQMCDDDGNNSLHLAMKFGSYQSIKLLIMAGINQNLQNNNGLKPIDVSMSFQVEKYYNKLQTIPKDELKYFDDFTSNQNTSTTTASTPVITSSGSFSNTSSASIRPTLGNRTHSNSLPPLPSVTTARRSSNASLNTRSPIPRSAISLGFNGSNSNSFTFSPTQTSFNIKPPQPNLSNYQIHSGSNSPVLVSPISGLGVFSSSGGSQLAQEQGQGSQGQGSQQGDRLTNTIVEEGQSGLVNSHSLSSFPSMSSLNSGKQTPEQQSLTNYPEKFNLNLSGGGRTRSSTNQSFNSYPQQQQQPSQKSRSNSYSSMKTKSKEPGKISPPNSSGNLSRTSTTTTDQDQDHVSYLERKESQGSFNSSLQNMNQISQVNTGNTGNSTSSVLSGFFDNEGLRNKLNNKLENVSLEFRNRSNSAVNGVKRGGSGLLDIPIASLRRKE</sequence>
<feature type="compositionally biased region" description="Polar residues" evidence="4">
    <location>
        <begin position="457"/>
        <end position="466"/>
    </location>
</feature>
<feature type="compositionally biased region" description="Low complexity" evidence="4">
    <location>
        <begin position="420"/>
        <end position="441"/>
    </location>
</feature>
<evidence type="ECO:0000256" key="1">
    <source>
        <dbReference type="ARBA" id="ARBA00022737"/>
    </source>
</evidence>
<dbReference type="InterPro" id="IPR002110">
    <property type="entry name" value="Ankyrin_rpt"/>
</dbReference>
<dbReference type="SMART" id="SM00248">
    <property type="entry name" value="ANK"/>
    <property type="match status" value="4"/>
</dbReference>